<evidence type="ECO:0000313" key="5">
    <source>
        <dbReference type="RefSeq" id="XP_030069543.1"/>
    </source>
</evidence>
<reference evidence="5" key="1">
    <citation type="submission" date="2025-08" db="UniProtKB">
        <authorList>
            <consortium name="RefSeq"/>
        </authorList>
    </citation>
    <scope>IDENTIFICATION</scope>
</reference>
<dbReference type="RefSeq" id="XP_030069543.1">
    <property type="nucleotide sequence ID" value="XM_030213683.1"/>
</dbReference>
<evidence type="ECO:0000313" key="4">
    <source>
        <dbReference type="Proteomes" id="UP000515156"/>
    </source>
</evidence>
<sequence length="818" mass="93584">MTSIIRAFLGGGNVVCNNSSEKAQLQELNERFRNYIQNVKLMRSQLRETEPFSQIRCLEDEIVDIQKKFTQELNDLQEQLDLCRNQVRAEVNRQKNSQLAIDYKNRIMELSKELLMKDEGLRNLQLLVAQKEADLWETRSATSLSSAELQLTRKELEELHKNILLVQQKYQEEFFLRLQLQDQVTDLRNQLEYQKDSHLQFLELQMQLKDKQIMLGQAQEENLHLQQHIQGLTAQVNALEKQLVSEETNNRIVIEKLELENMKSRQHIQALEARVEEMQGVLLRKIKELETFQETSVSLQNELESLKAVLEEEEKQQNLYQLSMKKKTPGQSETALHDSTSSSLKPFRFSKSADVLWNKDEKTSPPAGHSALPHRPASVPAFLNRDIQRAGQTKVYVNTLFKHSKKGINEKKYKKREKTTKDSRYNTVISSAIGNMKIAEVNPAGLCVRLLNTSEKEEDIGDYILQQNVGGHPVTKYRFPPKIRVKAQATVTVWAAIANMFHSPPSEFVWKEQNAFGAGTEYTTILCKPNGHAIAWYTPMQWSTTADWNRYDIANEITNETKQLSLHELNIQTDEQEETITDQHEQEPRSSTEKTESEPSTEEGEEVFDWSVSAQWSKSQVLDEYPSITKMVQSSLQMKEEKKTVGEPTINVCRTMKMKSKPGSPVPEETSAVPMEENIPVLFQREKKTPVVLPPTSSPWTQSPASLTHPDYSISRTLPMGNDGSSFCRQARTHIQSDPEPDNLYAGGRIGKGTGIHRKRSKGLIRSAKGRKGALKIYVPGSFLPLYEQHKRALELLQSVQNLSFQPPMPLPPPHSSW</sequence>
<gene>
    <name evidence="5" type="primary">LMNTD1</name>
</gene>
<dbReference type="PANTHER" id="PTHR47012">
    <property type="entry name" value="LAMIN TAIL DOMAIN-CONTAINING PROTEIN 1"/>
    <property type="match status" value="1"/>
</dbReference>
<dbReference type="InterPro" id="IPR042840">
    <property type="entry name" value="LMNTD1"/>
</dbReference>
<dbReference type="InterPro" id="IPR036415">
    <property type="entry name" value="Lamin_tail_dom_sf"/>
</dbReference>
<evidence type="ECO:0000256" key="2">
    <source>
        <dbReference type="SAM" id="MobiDB-lite"/>
    </source>
</evidence>
<dbReference type="GO" id="GO:0005635">
    <property type="term" value="C:nuclear envelope"/>
    <property type="evidence" value="ECO:0007669"/>
    <property type="project" value="TreeGrafter"/>
</dbReference>
<dbReference type="Pfam" id="PF00932">
    <property type="entry name" value="LTD"/>
    <property type="match status" value="1"/>
</dbReference>
<dbReference type="SUPFAM" id="SSF74853">
    <property type="entry name" value="Lamin A/C globular tail domain"/>
    <property type="match status" value="1"/>
</dbReference>
<dbReference type="InParanoid" id="A0A6P7YX58"/>
<keyword evidence="4" id="KW-1185">Reference proteome</keyword>
<dbReference type="AlphaFoldDB" id="A0A6P7YX58"/>
<protein>
    <submittedName>
        <fullName evidence="5">Lamin tail domain-containing protein 1</fullName>
    </submittedName>
</protein>
<feature type="coiled-coil region" evidence="1">
    <location>
        <begin position="215"/>
        <end position="323"/>
    </location>
</feature>
<feature type="region of interest" description="Disordered" evidence="2">
    <location>
        <begin position="736"/>
        <end position="761"/>
    </location>
</feature>
<dbReference type="PANTHER" id="PTHR47012:SF1">
    <property type="entry name" value="LAMIN TAIL DOMAIN-CONTAINING PROTEIN 1"/>
    <property type="match status" value="1"/>
</dbReference>
<feature type="coiled-coil region" evidence="1">
    <location>
        <begin position="18"/>
        <end position="93"/>
    </location>
</feature>
<proteinExistence type="predicted"/>
<dbReference type="Gene3D" id="2.60.40.1260">
    <property type="entry name" value="Lamin Tail domain"/>
    <property type="match status" value="1"/>
</dbReference>
<evidence type="ECO:0000256" key="1">
    <source>
        <dbReference type="SAM" id="Coils"/>
    </source>
</evidence>
<keyword evidence="1" id="KW-0175">Coiled coil</keyword>
<dbReference type="CTD" id="160492"/>
<feature type="compositionally biased region" description="Basic and acidic residues" evidence="2">
    <location>
        <begin position="581"/>
        <end position="597"/>
    </location>
</feature>
<dbReference type="GeneID" id="115477069"/>
<feature type="region of interest" description="Disordered" evidence="2">
    <location>
        <begin position="574"/>
        <end position="608"/>
    </location>
</feature>
<accession>A0A6P7YX58</accession>
<dbReference type="PROSITE" id="PS51841">
    <property type="entry name" value="LTD"/>
    <property type="match status" value="1"/>
</dbReference>
<name>A0A6P7YX58_9AMPH</name>
<feature type="compositionally biased region" description="Polar residues" evidence="2">
    <location>
        <begin position="329"/>
        <end position="344"/>
    </location>
</feature>
<dbReference type="OrthoDB" id="102442at2759"/>
<dbReference type="GO" id="GO:0005737">
    <property type="term" value="C:cytoplasm"/>
    <property type="evidence" value="ECO:0007669"/>
    <property type="project" value="TreeGrafter"/>
</dbReference>
<organism evidence="4 5">
    <name type="scientific">Microcaecilia unicolor</name>
    <dbReference type="NCBI Taxonomy" id="1415580"/>
    <lineage>
        <taxon>Eukaryota</taxon>
        <taxon>Metazoa</taxon>
        <taxon>Chordata</taxon>
        <taxon>Craniata</taxon>
        <taxon>Vertebrata</taxon>
        <taxon>Euteleostomi</taxon>
        <taxon>Amphibia</taxon>
        <taxon>Gymnophiona</taxon>
        <taxon>Siphonopidae</taxon>
        <taxon>Microcaecilia</taxon>
    </lineage>
</organism>
<dbReference type="Proteomes" id="UP000515156">
    <property type="component" value="Chromosome 9"/>
</dbReference>
<feature type="domain" description="LTD" evidence="3">
    <location>
        <begin position="424"/>
        <end position="541"/>
    </location>
</feature>
<evidence type="ECO:0000259" key="3">
    <source>
        <dbReference type="PROSITE" id="PS51841"/>
    </source>
</evidence>
<feature type="region of interest" description="Disordered" evidence="2">
    <location>
        <begin position="324"/>
        <end position="344"/>
    </location>
</feature>
<dbReference type="InterPro" id="IPR001322">
    <property type="entry name" value="Lamin_tail_dom"/>
</dbReference>
<dbReference type="KEGG" id="muo:115477069"/>
<feature type="compositionally biased region" description="Acidic residues" evidence="2">
    <location>
        <begin position="599"/>
        <end position="608"/>
    </location>
</feature>